<organism evidence="1">
    <name type="scientific">Culex pipiens</name>
    <name type="common">House mosquito</name>
    <dbReference type="NCBI Taxonomy" id="7175"/>
    <lineage>
        <taxon>Eukaryota</taxon>
        <taxon>Metazoa</taxon>
        <taxon>Ecdysozoa</taxon>
        <taxon>Arthropoda</taxon>
        <taxon>Hexapoda</taxon>
        <taxon>Insecta</taxon>
        <taxon>Pterygota</taxon>
        <taxon>Neoptera</taxon>
        <taxon>Endopterygota</taxon>
        <taxon>Diptera</taxon>
        <taxon>Nematocera</taxon>
        <taxon>Culicoidea</taxon>
        <taxon>Culicidae</taxon>
        <taxon>Culicinae</taxon>
        <taxon>Culicini</taxon>
        <taxon>Culex</taxon>
        <taxon>Culex</taxon>
    </lineage>
</organism>
<proteinExistence type="predicted"/>
<protein>
    <submittedName>
        <fullName evidence="1">(northern house mosquito) hypothetical protein</fullName>
    </submittedName>
</protein>
<accession>A0A8D8FFE1</accession>
<evidence type="ECO:0000313" key="1">
    <source>
        <dbReference type="EMBL" id="CAG6470667.1"/>
    </source>
</evidence>
<sequence>MQQRGSQNVPTKLATLPGELVVFVVVPPGPVGDGLANFSVVVELLQEVDQGDEVSLAGPERGAIAYLSEEVEMVVGWFFVDHGEEKVSNDVVVVKERCECFDAGKIR</sequence>
<dbReference type="AlphaFoldDB" id="A0A8D8FFE1"/>
<dbReference type="EMBL" id="HBUE01065819">
    <property type="protein sequence ID" value="CAG6470667.1"/>
    <property type="molecule type" value="Transcribed_RNA"/>
</dbReference>
<reference evidence="1" key="1">
    <citation type="submission" date="2021-05" db="EMBL/GenBank/DDBJ databases">
        <authorList>
            <person name="Alioto T."/>
            <person name="Alioto T."/>
            <person name="Gomez Garrido J."/>
        </authorList>
    </citation>
    <scope>NUCLEOTIDE SEQUENCE</scope>
</reference>
<name>A0A8D8FFE1_CULPI</name>